<name>A0A7S1DBF4_CYCTE</name>
<dbReference type="Pfam" id="PF13692">
    <property type="entry name" value="Glyco_trans_1_4"/>
    <property type="match status" value="1"/>
</dbReference>
<accession>A0A7S1DBF4</accession>
<organism evidence="1">
    <name type="scientific">Cyclophora tenuis</name>
    <name type="common">Marine diatom</name>
    <dbReference type="NCBI Taxonomy" id="216820"/>
    <lineage>
        <taxon>Eukaryota</taxon>
        <taxon>Sar</taxon>
        <taxon>Stramenopiles</taxon>
        <taxon>Ochrophyta</taxon>
        <taxon>Bacillariophyta</taxon>
        <taxon>Fragilariophyceae</taxon>
        <taxon>Fragilariophycidae</taxon>
        <taxon>Cyclophorales</taxon>
        <taxon>Cyclophoraceae</taxon>
        <taxon>Cyclophora</taxon>
    </lineage>
</organism>
<sequence length="303" mass="33920">MEQEDNMKVTSKSDPNGMQALTDTAQVFLANSITFAGKTSLLDTRKARGNLAFVHRVDGPYYMARYARSLETLEAIPKEDQQTVSINERYACATVFQSTWSMNANLRIGLNLRNPVLVPNTVNPIIYFPQENKTSVENRKINIIASSHSTAPRKGFDTMMWVDKNLDFARFNFMYIGGKPKDFLTSNIVQRAEAPSEGVADALRGADIYFAPSRGEPASNAVLEALACGLPVLYQEGSSHEELVGEGGVGFAGTGPGLLKSLDELVLRYEYHRSRIRIPTIKEVTRRYLSIMRWCFFMRNTIL</sequence>
<evidence type="ECO:0000313" key="1">
    <source>
        <dbReference type="EMBL" id="CAD8942207.1"/>
    </source>
</evidence>
<reference evidence="1" key="1">
    <citation type="submission" date="2021-01" db="EMBL/GenBank/DDBJ databases">
        <authorList>
            <person name="Corre E."/>
            <person name="Pelletier E."/>
            <person name="Niang G."/>
            <person name="Scheremetjew M."/>
            <person name="Finn R."/>
            <person name="Kale V."/>
            <person name="Holt S."/>
            <person name="Cochrane G."/>
            <person name="Meng A."/>
            <person name="Brown T."/>
            <person name="Cohen L."/>
        </authorList>
    </citation>
    <scope>NUCLEOTIDE SEQUENCE</scope>
    <source>
        <strain evidence="1">ECT3854</strain>
    </source>
</reference>
<gene>
    <name evidence="1" type="ORF">CTEN0397_LOCUS13273</name>
</gene>
<dbReference type="AlphaFoldDB" id="A0A7S1DBF4"/>
<evidence type="ECO:0008006" key="2">
    <source>
        <dbReference type="Google" id="ProtNLM"/>
    </source>
</evidence>
<proteinExistence type="predicted"/>
<dbReference type="Gene3D" id="3.40.50.2000">
    <property type="entry name" value="Glycogen Phosphorylase B"/>
    <property type="match status" value="1"/>
</dbReference>
<protein>
    <recommendedName>
        <fullName evidence="2">Glycosyl transferase family 1 domain-containing protein</fullName>
    </recommendedName>
</protein>
<dbReference type="SUPFAM" id="SSF53756">
    <property type="entry name" value="UDP-Glycosyltransferase/glycogen phosphorylase"/>
    <property type="match status" value="1"/>
</dbReference>
<dbReference type="EMBL" id="HBFW01020651">
    <property type="protein sequence ID" value="CAD8942207.1"/>
    <property type="molecule type" value="Transcribed_RNA"/>
</dbReference>